<dbReference type="KEGG" id="pacp:FAZ97_01185"/>
<sequence>MTAASPNSSKARSGALMRIGAAVVVVAIAVAGYFAFFGSQQRVPDATFTLLSGQKVSTNDLKGKVYLVNFWATSCTTCMAEMPKMVQTYNRFKGEGLEFVAVAMNYDAPMYVANYAQTRQLPFKVAMDDGSAAKQFGNVQLTPTTFVIGRDGKILKRYVGEPQFAELDQLLQKALATGQAT</sequence>
<keyword evidence="4" id="KW-1185">Reference proteome</keyword>
<evidence type="ECO:0000313" key="4">
    <source>
        <dbReference type="Proteomes" id="UP000434209"/>
    </source>
</evidence>
<dbReference type="Pfam" id="PF08534">
    <property type="entry name" value="Redoxin"/>
    <property type="match status" value="1"/>
</dbReference>
<dbReference type="InterPro" id="IPR013740">
    <property type="entry name" value="Redoxin"/>
</dbReference>
<name>A0A7Z2G2L9_9BURK</name>
<evidence type="ECO:0000313" key="3">
    <source>
        <dbReference type="EMBL" id="QGZ53629.1"/>
    </source>
</evidence>
<dbReference type="Proteomes" id="UP000434209">
    <property type="component" value="Chromosome 1"/>
</dbReference>
<keyword evidence="1" id="KW-1133">Transmembrane helix</keyword>
<feature type="transmembrane region" description="Helical" evidence="1">
    <location>
        <begin position="15"/>
        <end position="36"/>
    </location>
</feature>
<dbReference type="EMBL" id="CP046909">
    <property type="protein sequence ID" value="QGZ53629.1"/>
    <property type="molecule type" value="Genomic_DNA"/>
</dbReference>
<gene>
    <name evidence="3" type="ORF">FAZ97_01185</name>
</gene>
<keyword evidence="1" id="KW-0472">Membrane</keyword>
<proteinExistence type="predicted"/>
<protein>
    <submittedName>
        <fullName evidence="3">Redoxin family protein</fullName>
    </submittedName>
</protein>
<dbReference type="OrthoDB" id="9811352at2"/>
<dbReference type="GO" id="GO:0016491">
    <property type="term" value="F:oxidoreductase activity"/>
    <property type="evidence" value="ECO:0007669"/>
    <property type="project" value="InterPro"/>
</dbReference>
<dbReference type="AlphaFoldDB" id="A0A7Z2G2L9"/>
<reference evidence="3 4" key="1">
    <citation type="submission" date="2019-12" db="EMBL/GenBank/DDBJ databases">
        <title>Paraburkholderia acidiphila 7Q-K02 sp. nov and Paraburkholderia acidisoli DHF22 sp. nov., two strains isolated from forest soil.</title>
        <authorList>
            <person name="Gao Z."/>
            <person name="Qiu L."/>
        </authorList>
    </citation>
    <scope>NUCLEOTIDE SEQUENCE [LARGE SCALE GENOMIC DNA]</scope>
    <source>
        <strain evidence="3 4">7Q-K02</strain>
    </source>
</reference>
<feature type="domain" description="Thioredoxin" evidence="2">
    <location>
        <begin position="37"/>
        <end position="176"/>
    </location>
</feature>
<evidence type="ECO:0000256" key="1">
    <source>
        <dbReference type="SAM" id="Phobius"/>
    </source>
</evidence>
<dbReference type="InterPro" id="IPR013766">
    <property type="entry name" value="Thioredoxin_domain"/>
</dbReference>
<dbReference type="InterPro" id="IPR036249">
    <property type="entry name" value="Thioredoxin-like_sf"/>
</dbReference>
<dbReference type="PANTHER" id="PTHR42852:SF18">
    <property type="entry name" value="CHROMOSOME UNDETERMINED SCAFFOLD_47, WHOLE GENOME SHOTGUN SEQUENCE"/>
    <property type="match status" value="1"/>
</dbReference>
<organism evidence="3 4">
    <name type="scientific">Paraburkholderia acidiphila</name>
    <dbReference type="NCBI Taxonomy" id="2571747"/>
    <lineage>
        <taxon>Bacteria</taxon>
        <taxon>Pseudomonadati</taxon>
        <taxon>Pseudomonadota</taxon>
        <taxon>Betaproteobacteria</taxon>
        <taxon>Burkholderiales</taxon>
        <taxon>Burkholderiaceae</taxon>
        <taxon>Paraburkholderia</taxon>
    </lineage>
</organism>
<evidence type="ECO:0000259" key="2">
    <source>
        <dbReference type="PROSITE" id="PS51352"/>
    </source>
</evidence>
<dbReference type="PROSITE" id="PS51352">
    <property type="entry name" value="THIOREDOXIN_2"/>
    <property type="match status" value="1"/>
</dbReference>
<dbReference type="InterPro" id="IPR050553">
    <property type="entry name" value="Thioredoxin_ResA/DsbE_sf"/>
</dbReference>
<dbReference type="CDD" id="cd02966">
    <property type="entry name" value="TlpA_like_family"/>
    <property type="match status" value="1"/>
</dbReference>
<keyword evidence="1" id="KW-0812">Transmembrane</keyword>
<accession>A0A7Z2G2L9</accession>
<dbReference type="Gene3D" id="3.40.30.10">
    <property type="entry name" value="Glutaredoxin"/>
    <property type="match status" value="1"/>
</dbReference>
<dbReference type="SUPFAM" id="SSF52833">
    <property type="entry name" value="Thioredoxin-like"/>
    <property type="match status" value="1"/>
</dbReference>
<dbReference type="PANTHER" id="PTHR42852">
    <property type="entry name" value="THIOL:DISULFIDE INTERCHANGE PROTEIN DSBE"/>
    <property type="match status" value="1"/>
</dbReference>